<comment type="caution">
    <text evidence="3">The sequence shown here is derived from an EMBL/GenBank/DDBJ whole genome shotgun (WGS) entry which is preliminary data.</text>
</comment>
<organism evidence="3 4">
    <name type="scientific">Funneliformis caledonium</name>
    <dbReference type="NCBI Taxonomy" id="1117310"/>
    <lineage>
        <taxon>Eukaryota</taxon>
        <taxon>Fungi</taxon>
        <taxon>Fungi incertae sedis</taxon>
        <taxon>Mucoromycota</taxon>
        <taxon>Glomeromycotina</taxon>
        <taxon>Glomeromycetes</taxon>
        <taxon>Glomerales</taxon>
        <taxon>Glomeraceae</taxon>
        <taxon>Funneliformis</taxon>
    </lineage>
</organism>
<reference evidence="3" key="1">
    <citation type="submission" date="2021-06" db="EMBL/GenBank/DDBJ databases">
        <authorList>
            <person name="Kallberg Y."/>
            <person name="Tangrot J."/>
            <person name="Rosling A."/>
        </authorList>
    </citation>
    <scope>NUCLEOTIDE SEQUENCE</scope>
    <source>
        <strain evidence="3">UK204</strain>
    </source>
</reference>
<feature type="chain" id="PRO_5040506581" evidence="2">
    <location>
        <begin position="25"/>
        <end position="56"/>
    </location>
</feature>
<sequence length="56" mass="6116">MNLSKVLFLITLITLNVLLVSVSSAPMRLEKRPKGDQVPPSGQSKRTNDIPVNPDS</sequence>
<proteinExistence type="predicted"/>
<dbReference type="AlphaFoldDB" id="A0A9N9AAB2"/>
<evidence type="ECO:0000256" key="1">
    <source>
        <dbReference type="SAM" id="MobiDB-lite"/>
    </source>
</evidence>
<evidence type="ECO:0000313" key="3">
    <source>
        <dbReference type="EMBL" id="CAG8522988.1"/>
    </source>
</evidence>
<name>A0A9N9AAB2_9GLOM</name>
<dbReference type="EMBL" id="CAJVPQ010000956">
    <property type="protein sequence ID" value="CAG8522988.1"/>
    <property type="molecule type" value="Genomic_DNA"/>
</dbReference>
<protein>
    <submittedName>
        <fullName evidence="3">17131_t:CDS:1</fullName>
    </submittedName>
</protein>
<evidence type="ECO:0000256" key="2">
    <source>
        <dbReference type="SAM" id="SignalP"/>
    </source>
</evidence>
<feature type="signal peptide" evidence="2">
    <location>
        <begin position="1"/>
        <end position="24"/>
    </location>
</feature>
<dbReference type="Proteomes" id="UP000789570">
    <property type="component" value="Unassembled WGS sequence"/>
</dbReference>
<evidence type="ECO:0000313" key="4">
    <source>
        <dbReference type="Proteomes" id="UP000789570"/>
    </source>
</evidence>
<feature type="region of interest" description="Disordered" evidence="1">
    <location>
        <begin position="28"/>
        <end position="56"/>
    </location>
</feature>
<accession>A0A9N9AAB2</accession>
<keyword evidence="2" id="KW-0732">Signal</keyword>
<keyword evidence="4" id="KW-1185">Reference proteome</keyword>
<gene>
    <name evidence="3" type="ORF">FCALED_LOCUS4797</name>
</gene>